<evidence type="ECO:0000256" key="1">
    <source>
        <dbReference type="ARBA" id="ARBA00022884"/>
    </source>
</evidence>
<feature type="compositionally biased region" description="Basic residues" evidence="3">
    <location>
        <begin position="270"/>
        <end position="284"/>
    </location>
</feature>
<dbReference type="GO" id="GO:0071013">
    <property type="term" value="C:catalytic step 2 spliceosome"/>
    <property type="evidence" value="ECO:0007669"/>
    <property type="project" value="TreeGrafter"/>
</dbReference>
<dbReference type="GO" id="GO:0005686">
    <property type="term" value="C:U2 snRNP"/>
    <property type="evidence" value="ECO:0007669"/>
    <property type="project" value="TreeGrafter"/>
</dbReference>
<feature type="compositionally biased region" description="Polar residues" evidence="3">
    <location>
        <begin position="253"/>
        <end position="263"/>
    </location>
</feature>
<organism evidence="5 6">
    <name type="scientific">Dispira parvispora</name>
    <dbReference type="NCBI Taxonomy" id="1520584"/>
    <lineage>
        <taxon>Eukaryota</taxon>
        <taxon>Fungi</taxon>
        <taxon>Fungi incertae sedis</taxon>
        <taxon>Zoopagomycota</taxon>
        <taxon>Kickxellomycotina</taxon>
        <taxon>Dimargaritomycetes</taxon>
        <taxon>Dimargaritales</taxon>
        <taxon>Dimargaritaceae</taxon>
        <taxon>Dispira</taxon>
    </lineage>
</organism>
<comment type="caution">
    <text evidence="5">The sequence shown here is derived from an EMBL/GenBank/DDBJ whole genome shotgun (WGS) entry which is preliminary data.</text>
</comment>
<name>A0A9W8AQH4_9FUNG</name>
<dbReference type="InterPro" id="IPR035979">
    <property type="entry name" value="RBD_domain_sf"/>
</dbReference>
<dbReference type="Proteomes" id="UP001150925">
    <property type="component" value="Unassembled WGS sequence"/>
</dbReference>
<dbReference type="OrthoDB" id="2573941at2759"/>
<dbReference type="Gene3D" id="3.30.70.330">
    <property type="match status" value="1"/>
</dbReference>
<evidence type="ECO:0000259" key="4">
    <source>
        <dbReference type="PROSITE" id="PS50102"/>
    </source>
</evidence>
<feature type="compositionally biased region" description="Basic and acidic residues" evidence="3">
    <location>
        <begin position="209"/>
        <end position="225"/>
    </location>
</feature>
<dbReference type="Pfam" id="PF00076">
    <property type="entry name" value="RRM_1"/>
    <property type="match status" value="1"/>
</dbReference>
<protein>
    <submittedName>
        <fullName evidence="5">RNA-binding protein Cwf29</fullName>
    </submittedName>
</protein>
<dbReference type="InterPro" id="IPR045844">
    <property type="entry name" value="RRM_Ist3-like"/>
</dbReference>
<dbReference type="InterPro" id="IPR051847">
    <property type="entry name" value="RNA_proc/Spliceosome_comp"/>
</dbReference>
<feature type="compositionally biased region" description="Basic residues" evidence="3">
    <location>
        <begin position="197"/>
        <end position="208"/>
    </location>
</feature>
<dbReference type="CDD" id="cd12411">
    <property type="entry name" value="RRM_ist3_like"/>
    <property type="match status" value="1"/>
</dbReference>
<gene>
    <name evidence="5" type="primary">cwf29</name>
    <name evidence="5" type="ORF">IWQ62_005695</name>
</gene>
<evidence type="ECO:0000256" key="3">
    <source>
        <dbReference type="SAM" id="MobiDB-lite"/>
    </source>
</evidence>
<dbReference type="InterPro" id="IPR012677">
    <property type="entry name" value="Nucleotide-bd_a/b_plait_sf"/>
</dbReference>
<proteinExistence type="predicted"/>
<dbReference type="SUPFAM" id="SSF54928">
    <property type="entry name" value="RNA-binding domain, RBD"/>
    <property type="match status" value="1"/>
</dbReference>
<dbReference type="EMBL" id="JANBPY010002507">
    <property type="protein sequence ID" value="KAJ1954701.1"/>
    <property type="molecule type" value="Genomic_DNA"/>
</dbReference>
<feature type="region of interest" description="Disordered" evidence="3">
    <location>
        <begin position="130"/>
        <end position="151"/>
    </location>
</feature>
<keyword evidence="1 2" id="KW-0694">RNA-binding</keyword>
<dbReference type="AlphaFoldDB" id="A0A9W8AQH4"/>
<dbReference type="GO" id="GO:0003723">
    <property type="term" value="F:RNA binding"/>
    <property type="evidence" value="ECO:0007669"/>
    <property type="project" value="UniProtKB-UniRule"/>
</dbReference>
<keyword evidence="6" id="KW-1185">Reference proteome</keyword>
<dbReference type="InterPro" id="IPR000504">
    <property type="entry name" value="RRM_dom"/>
</dbReference>
<dbReference type="PROSITE" id="PS50102">
    <property type="entry name" value="RRM"/>
    <property type="match status" value="1"/>
</dbReference>
<reference evidence="5" key="1">
    <citation type="submission" date="2022-07" db="EMBL/GenBank/DDBJ databases">
        <title>Phylogenomic reconstructions and comparative analyses of Kickxellomycotina fungi.</title>
        <authorList>
            <person name="Reynolds N.K."/>
            <person name="Stajich J.E."/>
            <person name="Barry K."/>
            <person name="Grigoriev I.V."/>
            <person name="Crous P."/>
            <person name="Smith M.E."/>
        </authorList>
    </citation>
    <scope>NUCLEOTIDE SEQUENCE</scope>
    <source>
        <strain evidence="5">RSA 1196</strain>
    </source>
</reference>
<feature type="domain" description="RRM" evidence="4">
    <location>
        <begin position="34"/>
        <end position="112"/>
    </location>
</feature>
<feature type="region of interest" description="Disordered" evidence="3">
    <location>
        <begin position="183"/>
        <end position="315"/>
    </location>
</feature>
<sequence>MNVVKEIQRLNAVESRSNVQSHSGSWHNDYRDSAYIFVGGLDYDLSEGDIICIFSQYGEIMDVNLVRDPDTGKSKGFAFLMYQDQRSTVLAVDNLNGIKVAGRTLRVDHVKDYRPPKDVMERIRTDEQYQGPTFNAAPPLLSGSESEDTDVENERLLTEYGIDPEDPMADHFLKKIRKKLAKAAKLASSDNVEEKSTKRKRKRKSKKEHPKEIKKDRVDKKEHHGNYQSVTHPDVVTSRKVGSSASDPRDGTSFRTVDNSQRSLAPVRSRSPHPRRRSRSRSLTKSRDTAAWRDRFSTYRPSRHTRSPERSRRRY</sequence>
<feature type="compositionally biased region" description="Basic and acidic residues" evidence="3">
    <location>
        <begin position="285"/>
        <end position="297"/>
    </location>
</feature>
<dbReference type="GO" id="GO:0000398">
    <property type="term" value="P:mRNA splicing, via spliceosome"/>
    <property type="evidence" value="ECO:0007669"/>
    <property type="project" value="InterPro"/>
</dbReference>
<dbReference type="PANTHER" id="PTHR45880:SF1">
    <property type="entry name" value="RNA-BINDING MOTIF PROTEIN, X-LINKED 2"/>
    <property type="match status" value="1"/>
</dbReference>
<evidence type="ECO:0000313" key="6">
    <source>
        <dbReference type="Proteomes" id="UP001150925"/>
    </source>
</evidence>
<dbReference type="PANTHER" id="PTHR45880">
    <property type="entry name" value="RNA-BINDING MOTIF PROTEIN, X-LINKED 2"/>
    <property type="match status" value="1"/>
</dbReference>
<feature type="compositionally biased region" description="Basic and acidic residues" evidence="3">
    <location>
        <begin position="306"/>
        <end position="315"/>
    </location>
</feature>
<dbReference type="GO" id="GO:0071011">
    <property type="term" value="C:precatalytic spliceosome"/>
    <property type="evidence" value="ECO:0007669"/>
    <property type="project" value="TreeGrafter"/>
</dbReference>
<accession>A0A9W8AQH4</accession>
<evidence type="ECO:0000256" key="2">
    <source>
        <dbReference type="PROSITE-ProRule" id="PRU00176"/>
    </source>
</evidence>
<dbReference type="SMART" id="SM00360">
    <property type="entry name" value="RRM"/>
    <property type="match status" value="1"/>
</dbReference>
<evidence type="ECO:0000313" key="5">
    <source>
        <dbReference type="EMBL" id="KAJ1954701.1"/>
    </source>
</evidence>